<evidence type="ECO:0008006" key="4">
    <source>
        <dbReference type="Google" id="ProtNLM"/>
    </source>
</evidence>
<sequence length="156" mass="16640">MKLMTPILAATTALTAPAIANAAEITLDTQLQNYGGERAYLAYYLTDADGTYVRHLWIASGKSRWWQHLRNWYAATDGAASEIAGLSGASVGSGRSLKVTVEVEDALINAGYQIHVDTAVEHMADVADDVVVPLDQASAGQTVSGRGFIASFTFDM</sequence>
<evidence type="ECO:0000256" key="1">
    <source>
        <dbReference type="SAM" id="SignalP"/>
    </source>
</evidence>
<reference evidence="3" key="1">
    <citation type="submission" date="2016-10" db="EMBL/GenBank/DDBJ databases">
        <authorList>
            <person name="Varghese N."/>
            <person name="Submissions S."/>
        </authorList>
    </citation>
    <scope>NUCLEOTIDE SEQUENCE [LARGE SCALE GENOMIC DNA]</scope>
    <source>
        <strain evidence="3">DSM 26471</strain>
    </source>
</reference>
<dbReference type="RefSeq" id="WP_090061501.1">
    <property type="nucleotide sequence ID" value="NZ_FORH01000006.1"/>
</dbReference>
<evidence type="ECO:0000313" key="2">
    <source>
        <dbReference type="EMBL" id="SFJ80492.1"/>
    </source>
</evidence>
<dbReference type="EMBL" id="FORH01000006">
    <property type="protein sequence ID" value="SFJ80492.1"/>
    <property type="molecule type" value="Genomic_DNA"/>
</dbReference>
<name>A0A1I3UC47_9RHOB</name>
<keyword evidence="1" id="KW-0732">Signal</keyword>
<proteinExistence type="predicted"/>
<feature type="signal peptide" evidence="1">
    <location>
        <begin position="1"/>
        <end position="22"/>
    </location>
</feature>
<dbReference type="AlphaFoldDB" id="A0A1I3UC47"/>
<organism evidence="2 3">
    <name type="scientific">Celeribacter neptunius</name>
    <dbReference type="NCBI Taxonomy" id="588602"/>
    <lineage>
        <taxon>Bacteria</taxon>
        <taxon>Pseudomonadati</taxon>
        <taxon>Pseudomonadota</taxon>
        <taxon>Alphaproteobacteria</taxon>
        <taxon>Rhodobacterales</taxon>
        <taxon>Roseobacteraceae</taxon>
        <taxon>Celeribacter</taxon>
    </lineage>
</organism>
<protein>
    <recommendedName>
        <fullName evidence="4">Tat (Twin-arginine translocation) pathway signal sequence</fullName>
    </recommendedName>
</protein>
<accession>A0A1I3UC47</accession>
<feature type="chain" id="PRO_5011779109" description="Tat (Twin-arginine translocation) pathway signal sequence" evidence="1">
    <location>
        <begin position="23"/>
        <end position="156"/>
    </location>
</feature>
<dbReference type="OrthoDB" id="6057843at2"/>
<dbReference type="Pfam" id="PF10029">
    <property type="entry name" value="DUF2271"/>
    <property type="match status" value="1"/>
</dbReference>
<gene>
    <name evidence="2" type="ORF">SAMN04487991_2982</name>
</gene>
<dbReference type="Proteomes" id="UP000199630">
    <property type="component" value="Unassembled WGS sequence"/>
</dbReference>
<keyword evidence="3" id="KW-1185">Reference proteome</keyword>
<dbReference type="InterPro" id="IPR014469">
    <property type="entry name" value="DUF2271"/>
</dbReference>
<evidence type="ECO:0000313" key="3">
    <source>
        <dbReference type="Proteomes" id="UP000199630"/>
    </source>
</evidence>
<dbReference type="STRING" id="588602.SAMN04487991_2982"/>